<dbReference type="EMBL" id="CABHNM010000062">
    <property type="protein sequence ID" value="VUX19351.1"/>
    <property type="molecule type" value="Genomic_DNA"/>
</dbReference>
<reference evidence="1 2" key="1">
    <citation type="submission" date="2019-07" db="EMBL/GenBank/DDBJ databases">
        <authorList>
            <person name="Hibberd C M."/>
            <person name="Gehrig L. J."/>
            <person name="Chang H.-W."/>
            <person name="Venkatesh S."/>
        </authorList>
    </citation>
    <scope>NUCLEOTIDE SEQUENCE [LARGE SCALE GENOMIC DNA]</scope>
    <source>
        <strain evidence="1">Dorea_longicatena_SSTS_Bg7063</strain>
    </source>
</reference>
<gene>
    <name evidence="1" type="ORF">DLSSTS7063_02607</name>
</gene>
<evidence type="ECO:0000313" key="1">
    <source>
        <dbReference type="EMBL" id="VUX19351.1"/>
    </source>
</evidence>
<proteinExistence type="predicted"/>
<name>A0A564UIS2_9FIRM</name>
<dbReference type="RefSeq" id="WP_117537014.1">
    <property type="nucleotide sequence ID" value="NZ_CABHNM010000062.1"/>
</dbReference>
<accession>A0A564UIS2</accession>
<evidence type="ECO:0000313" key="2">
    <source>
        <dbReference type="Proteomes" id="UP000398619"/>
    </source>
</evidence>
<organism evidence="1 2">
    <name type="scientific">Dorea longicatena</name>
    <dbReference type="NCBI Taxonomy" id="88431"/>
    <lineage>
        <taxon>Bacteria</taxon>
        <taxon>Bacillati</taxon>
        <taxon>Bacillota</taxon>
        <taxon>Clostridia</taxon>
        <taxon>Lachnospirales</taxon>
        <taxon>Lachnospiraceae</taxon>
        <taxon>Dorea</taxon>
    </lineage>
</organism>
<protein>
    <submittedName>
        <fullName evidence="1">Uncharacterized protein</fullName>
    </submittedName>
</protein>
<dbReference type="Proteomes" id="UP000398619">
    <property type="component" value="Unassembled WGS sequence"/>
</dbReference>
<dbReference type="AlphaFoldDB" id="A0A564UIS2"/>
<sequence length="95" mass="11235">MKTIIEDYIENIVTNHMNIIRKNQCADLLLFCVDILINNSENNNYEKDLNHIISEILLLMKNSPERCAFLLKAGMDNKRTKYETNDYKSSKLYFQ</sequence>